<sequence>MSFFRFLFSKTFLIHLVLAVFAVVLIAFIILQWLDFSTNQDQRITVPNLERLSLDRVDEQLSELDLRREILDSANYNPDFPPYSVIDQVPLPGKEVKENRKIYLTLNPSGFTKVEIPENLIRRTRRQVEPTLRSLGFEIGTITYKPDVAKDVVLEMRHRGQLLEPGMKLMKTSKIDLVLADGSRRYGMEEEDSTATAQDPILNDLEDEEYDF</sequence>
<dbReference type="Pfam" id="PF03793">
    <property type="entry name" value="PASTA"/>
    <property type="match status" value="1"/>
</dbReference>
<accession>A0ABY6NPD0</accession>
<evidence type="ECO:0000313" key="4">
    <source>
        <dbReference type="EMBL" id="UZH54436.1"/>
    </source>
</evidence>
<organism evidence="4 5">
    <name type="scientific">Salinimicrobium tongyeongense</name>
    <dbReference type="NCBI Taxonomy" id="2809707"/>
    <lineage>
        <taxon>Bacteria</taxon>
        <taxon>Pseudomonadati</taxon>
        <taxon>Bacteroidota</taxon>
        <taxon>Flavobacteriia</taxon>
        <taxon>Flavobacteriales</taxon>
        <taxon>Flavobacteriaceae</taxon>
        <taxon>Salinimicrobium</taxon>
    </lineage>
</organism>
<keyword evidence="2" id="KW-0472">Membrane</keyword>
<dbReference type="InterPro" id="IPR005543">
    <property type="entry name" value="PASTA_dom"/>
</dbReference>
<feature type="region of interest" description="Disordered" evidence="1">
    <location>
        <begin position="188"/>
        <end position="212"/>
    </location>
</feature>
<dbReference type="CDD" id="cd06577">
    <property type="entry name" value="PASTA_pknB"/>
    <property type="match status" value="1"/>
</dbReference>
<evidence type="ECO:0000259" key="3">
    <source>
        <dbReference type="PROSITE" id="PS51178"/>
    </source>
</evidence>
<dbReference type="PROSITE" id="PS51178">
    <property type="entry name" value="PASTA"/>
    <property type="match status" value="1"/>
</dbReference>
<dbReference type="Gene3D" id="3.30.10.20">
    <property type="match status" value="2"/>
</dbReference>
<feature type="transmembrane region" description="Helical" evidence="2">
    <location>
        <begin position="12"/>
        <end position="34"/>
    </location>
</feature>
<dbReference type="EMBL" id="CP069620">
    <property type="protein sequence ID" value="UZH54436.1"/>
    <property type="molecule type" value="Genomic_DNA"/>
</dbReference>
<evidence type="ECO:0000256" key="2">
    <source>
        <dbReference type="SAM" id="Phobius"/>
    </source>
</evidence>
<evidence type="ECO:0000313" key="5">
    <source>
        <dbReference type="Proteomes" id="UP001163981"/>
    </source>
</evidence>
<protein>
    <submittedName>
        <fullName evidence="4">PASTA domain-containing protein</fullName>
    </submittedName>
</protein>
<dbReference type="Proteomes" id="UP001163981">
    <property type="component" value="Chromosome"/>
</dbReference>
<evidence type="ECO:0000256" key="1">
    <source>
        <dbReference type="SAM" id="MobiDB-lite"/>
    </source>
</evidence>
<keyword evidence="2" id="KW-0812">Transmembrane</keyword>
<proteinExistence type="predicted"/>
<keyword evidence="5" id="KW-1185">Reference proteome</keyword>
<feature type="domain" description="PASTA" evidence="3">
    <location>
        <begin position="40"/>
        <end position="108"/>
    </location>
</feature>
<gene>
    <name evidence="4" type="ORF">JRG66_10615</name>
</gene>
<keyword evidence="2" id="KW-1133">Transmembrane helix</keyword>
<name>A0ABY6NPD0_9FLAO</name>
<reference evidence="4" key="1">
    <citation type="submission" date="2021-02" db="EMBL/GenBank/DDBJ databases">
        <title>Salinimicrobium sp. nov. isolated from seawater in Tongyeong, Republic of Korea.</title>
        <authorList>
            <person name="Lee S.-J."/>
        </authorList>
    </citation>
    <scope>NUCLEOTIDE SEQUENCE</scope>
    <source>
        <strain evidence="4">HN-2-9-2</strain>
    </source>
</reference>